<feature type="region of interest" description="Disordered" evidence="1">
    <location>
        <begin position="257"/>
        <end position="322"/>
    </location>
</feature>
<evidence type="ECO:0000256" key="1">
    <source>
        <dbReference type="SAM" id="MobiDB-lite"/>
    </source>
</evidence>
<sequence>MTVQQCQEPGTATAGVPFGRAARELELKPREFELAVQLGHVRTVASGPGGRRRVPRDEIERHTAGSGFPDTLRTRVWVVGTAEGAELMGISPARFGRLARAGCFAPVRFYVNRYRAVVWHYLAADLVEFADANPELLTGRTPPALRTALAERQDRRARTWRARRIDQLLALAEGPWERAAVMASVLGPEQLADAVPDPYERAYVSTMRPELAHGRPNAAAGREVIDRVTLAEEPDEIERHRRRLTIALAEARAIREAPRPEGPRIDETPTAPTRATTEPTVTTAGPLANGADVTPAGRQAKPSGLRALWRRLRRGSMEPARD</sequence>
<proteinExistence type="predicted"/>
<feature type="region of interest" description="Disordered" evidence="1">
    <location>
        <begin position="46"/>
        <end position="67"/>
    </location>
</feature>
<organism evidence="2 3">
    <name type="scientific">Streptomyces blastmyceticus</name>
    <dbReference type="NCBI Taxonomy" id="68180"/>
    <lineage>
        <taxon>Bacteria</taxon>
        <taxon>Bacillati</taxon>
        <taxon>Actinomycetota</taxon>
        <taxon>Actinomycetes</taxon>
        <taxon>Kitasatosporales</taxon>
        <taxon>Streptomycetaceae</taxon>
        <taxon>Streptomyces</taxon>
    </lineage>
</organism>
<dbReference type="RefSeq" id="WP_344120863.1">
    <property type="nucleotide sequence ID" value="NZ_BAAABW010000026.1"/>
</dbReference>
<feature type="compositionally biased region" description="Low complexity" evidence="1">
    <location>
        <begin position="268"/>
        <end position="284"/>
    </location>
</feature>
<evidence type="ECO:0000313" key="3">
    <source>
        <dbReference type="Proteomes" id="UP001500063"/>
    </source>
</evidence>
<comment type="caution">
    <text evidence="2">The sequence shown here is derived from an EMBL/GenBank/DDBJ whole genome shotgun (WGS) entry which is preliminary data.</text>
</comment>
<name>A0ABP3HAN4_9ACTN</name>
<accession>A0ABP3HAN4</accession>
<feature type="compositionally biased region" description="Basic and acidic residues" evidence="1">
    <location>
        <begin position="257"/>
        <end position="267"/>
    </location>
</feature>
<keyword evidence="3" id="KW-1185">Reference proteome</keyword>
<dbReference type="EMBL" id="BAAABW010000026">
    <property type="protein sequence ID" value="GAA0364909.1"/>
    <property type="molecule type" value="Genomic_DNA"/>
</dbReference>
<reference evidence="3" key="1">
    <citation type="journal article" date="2019" name="Int. J. Syst. Evol. Microbiol.">
        <title>The Global Catalogue of Microorganisms (GCM) 10K type strain sequencing project: providing services to taxonomists for standard genome sequencing and annotation.</title>
        <authorList>
            <consortium name="The Broad Institute Genomics Platform"/>
            <consortium name="The Broad Institute Genome Sequencing Center for Infectious Disease"/>
            <person name="Wu L."/>
            <person name="Ma J."/>
        </authorList>
    </citation>
    <scope>NUCLEOTIDE SEQUENCE [LARGE SCALE GENOMIC DNA]</scope>
    <source>
        <strain evidence="3">JCM 4565</strain>
    </source>
</reference>
<evidence type="ECO:0000313" key="2">
    <source>
        <dbReference type="EMBL" id="GAA0364909.1"/>
    </source>
</evidence>
<gene>
    <name evidence="2" type="ORF">GCM10010319_48490</name>
</gene>
<dbReference type="Pfam" id="PF19934">
    <property type="entry name" value="DUF6397"/>
    <property type="match status" value="1"/>
</dbReference>
<dbReference type="InterPro" id="IPR045652">
    <property type="entry name" value="DUF6397"/>
</dbReference>
<protein>
    <submittedName>
        <fullName evidence="2">DUF6397 family protein</fullName>
    </submittedName>
</protein>
<dbReference type="Proteomes" id="UP001500063">
    <property type="component" value="Unassembled WGS sequence"/>
</dbReference>